<feature type="non-terminal residue" evidence="1">
    <location>
        <position position="1"/>
    </location>
</feature>
<evidence type="ECO:0000313" key="2">
    <source>
        <dbReference type="Proteomes" id="UP000234681"/>
    </source>
</evidence>
<dbReference type="AlphaFoldDB" id="A6K608"/>
<gene>
    <name evidence="1" type="ORF">rCG_37813</name>
</gene>
<protein>
    <submittedName>
        <fullName evidence="1">RCG37813</fullName>
    </submittedName>
</protein>
<dbReference type="Proteomes" id="UP000234681">
    <property type="component" value="Chromosome 14"/>
</dbReference>
<organism evidence="1 2">
    <name type="scientific">Rattus norvegicus</name>
    <name type="common">Rat</name>
    <dbReference type="NCBI Taxonomy" id="10116"/>
    <lineage>
        <taxon>Eukaryota</taxon>
        <taxon>Metazoa</taxon>
        <taxon>Chordata</taxon>
        <taxon>Craniata</taxon>
        <taxon>Vertebrata</taxon>
        <taxon>Euteleostomi</taxon>
        <taxon>Mammalia</taxon>
        <taxon>Eutheria</taxon>
        <taxon>Euarchontoglires</taxon>
        <taxon>Glires</taxon>
        <taxon>Rodentia</taxon>
        <taxon>Myomorpha</taxon>
        <taxon>Muroidea</taxon>
        <taxon>Muridae</taxon>
        <taxon>Murinae</taxon>
        <taxon>Rattus</taxon>
    </lineage>
</organism>
<name>A6K608_RAT</name>
<reference evidence="2" key="1">
    <citation type="submission" date="2005-09" db="EMBL/GenBank/DDBJ databases">
        <authorList>
            <person name="Mural R.J."/>
            <person name="Li P.W."/>
            <person name="Adams M.D."/>
            <person name="Amanatides P.G."/>
            <person name="Baden-Tillson H."/>
            <person name="Barnstead M."/>
            <person name="Chin S.H."/>
            <person name="Dew I."/>
            <person name="Evans C.A."/>
            <person name="Ferriera S."/>
            <person name="Flanigan M."/>
            <person name="Fosler C."/>
            <person name="Glodek A."/>
            <person name="Gu Z."/>
            <person name="Holt R.A."/>
            <person name="Jennings D."/>
            <person name="Kraft C.L."/>
            <person name="Lu F."/>
            <person name="Nguyen T."/>
            <person name="Nusskern D.R."/>
            <person name="Pfannkoch C.M."/>
            <person name="Sitter C."/>
            <person name="Sutton G.G."/>
            <person name="Venter J.C."/>
            <person name="Wang Z."/>
            <person name="Woodage T."/>
            <person name="Zheng X.H."/>
            <person name="Zhong F."/>
        </authorList>
    </citation>
    <scope>NUCLEOTIDE SEQUENCE [LARGE SCALE GENOMIC DNA]</scope>
    <source>
        <strain>BN</strain>
        <strain evidence="2">Sprague-Dawley</strain>
    </source>
</reference>
<dbReference type="EMBL" id="CH474022">
    <property type="protein sequence ID" value="EDL99578.1"/>
    <property type="molecule type" value="Genomic_DNA"/>
</dbReference>
<evidence type="ECO:0000313" key="1">
    <source>
        <dbReference type="EMBL" id="EDL99578.1"/>
    </source>
</evidence>
<accession>A6K608</accession>
<sequence length="32" mass="3651">IFCGTDDFSRLLTRSRPVEAAPCIVNPRSDWK</sequence>
<feature type="non-terminal residue" evidence="1">
    <location>
        <position position="32"/>
    </location>
</feature>
<proteinExistence type="predicted"/>